<sequence>MSDLFWLSDAQMARLEPYFLKSHGKPRVDDRRVLSGIIFINRNGL</sequence>
<evidence type="ECO:0000313" key="1">
    <source>
        <dbReference type="EMBL" id="SIT10211.1"/>
    </source>
</evidence>
<gene>
    <name evidence="1" type="ORF">SAMN05421759_1162</name>
</gene>
<dbReference type="Proteomes" id="UP000186684">
    <property type="component" value="Unassembled WGS sequence"/>
</dbReference>
<dbReference type="EMBL" id="FTOQ01000016">
    <property type="protein sequence ID" value="SIT10211.1"/>
    <property type="molecule type" value="Genomic_DNA"/>
</dbReference>
<dbReference type="STRING" id="633194.SAMN05421759_1162"/>
<dbReference type="AlphaFoldDB" id="A0A1N7PHZ1"/>
<accession>A0A1N7PHZ1</accession>
<reference evidence="2" key="1">
    <citation type="submission" date="2017-01" db="EMBL/GenBank/DDBJ databases">
        <authorList>
            <person name="Varghese N."/>
            <person name="Submissions S."/>
        </authorList>
    </citation>
    <scope>NUCLEOTIDE SEQUENCE [LARGE SCALE GENOMIC DNA]</scope>
    <source>
        <strain evidence="2">DSM 29430</strain>
    </source>
</reference>
<keyword evidence="2" id="KW-1185">Reference proteome</keyword>
<evidence type="ECO:0000313" key="2">
    <source>
        <dbReference type="Proteomes" id="UP000186684"/>
    </source>
</evidence>
<organism evidence="1 2">
    <name type="scientific">Roseivivax lentus</name>
    <dbReference type="NCBI Taxonomy" id="633194"/>
    <lineage>
        <taxon>Bacteria</taxon>
        <taxon>Pseudomonadati</taxon>
        <taxon>Pseudomonadota</taxon>
        <taxon>Alphaproteobacteria</taxon>
        <taxon>Rhodobacterales</taxon>
        <taxon>Roseobacteraceae</taxon>
        <taxon>Roseivivax</taxon>
    </lineage>
</organism>
<name>A0A1N7PHZ1_9RHOB</name>
<protein>
    <submittedName>
        <fullName evidence="1">Putative transposase of IS4/5 family</fullName>
    </submittedName>
</protein>
<proteinExistence type="predicted"/>